<evidence type="ECO:0000313" key="3">
    <source>
        <dbReference type="Proteomes" id="UP000239800"/>
    </source>
</evidence>
<comment type="caution">
    <text evidence="2">The sequence shown here is derived from an EMBL/GenBank/DDBJ whole genome shotgun (WGS) entry which is preliminary data.</text>
</comment>
<feature type="domain" description="DUF6973" evidence="1">
    <location>
        <begin position="19"/>
        <end position="141"/>
    </location>
</feature>
<accession>A0A2S7KSE4</accession>
<dbReference type="InterPro" id="IPR054246">
    <property type="entry name" value="DUF6973"/>
</dbReference>
<reference evidence="2 3" key="1">
    <citation type="submission" date="2016-11" db="EMBL/GenBank/DDBJ databases">
        <title>Trade-off between light-utilization and light-protection in marine flavobacteria.</title>
        <authorList>
            <person name="Kumagai Y."/>
        </authorList>
    </citation>
    <scope>NUCLEOTIDE SEQUENCE [LARGE SCALE GENOMIC DNA]</scope>
    <source>
        <strain evidence="2 3">NBRC 107741</strain>
    </source>
</reference>
<dbReference type="RefSeq" id="WP_104813485.1">
    <property type="nucleotide sequence ID" value="NZ_MQUB01000001.1"/>
</dbReference>
<gene>
    <name evidence="2" type="ORF">BST85_12010</name>
</gene>
<sequence>MILGLIKQLSWKEILGLVGLCLRRPAYVLPTIKATKNCISLCDEFYGKTHHLDNRANAVRHVLWNLLIAKYCIQRRLKPLKVMDWTNTITDWHEQFSINPPLQQAMDLHNNAVGRNWLSELGHMTGNEIMHELILRALKAKKVGSEEEIPEEKNIIVYIED</sequence>
<evidence type="ECO:0000259" key="1">
    <source>
        <dbReference type="Pfam" id="PF22322"/>
    </source>
</evidence>
<dbReference type="AlphaFoldDB" id="A0A2S7KSE4"/>
<name>A0A2S7KSE4_9FLAO</name>
<keyword evidence="3" id="KW-1185">Reference proteome</keyword>
<dbReference type="OrthoDB" id="1496068at2"/>
<proteinExistence type="predicted"/>
<dbReference type="EMBL" id="MQUB01000001">
    <property type="protein sequence ID" value="PQB05540.1"/>
    <property type="molecule type" value="Genomic_DNA"/>
</dbReference>
<organism evidence="2 3">
    <name type="scientific">Aureitalea marina</name>
    <dbReference type="NCBI Taxonomy" id="930804"/>
    <lineage>
        <taxon>Bacteria</taxon>
        <taxon>Pseudomonadati</taxon>
        <taxon>Bacteroidota</taxon>
        <taxon>Flavobacteriia</taxon>
        <taxon>Flavobacteriales</taxon>
        <taxon>Flavobacteriaceae</taxon>
        <taxon>Aureitalea</taxon>
    </lineage>
</organism>
<dbReference type="Proteomes" id="UP000239800">
    <property type="component" value="Unassembled WGS sequence"/>
</dbReference>
<dbReference type="Pfam" id="PF22322">
    <property type="entry name" value="DUF6973"/>
    <property type="match status" value="1"/>
</dbReference>
<protein>
    <recommendedName>
        <fullName evidence="1">DUF6973 domain-containing protein</fullName>
    </recommendedName>
</protein>
<evidence type="ECO:0000313" key="2">
    <source>
        <dbReference type="EMBL" id="PQB05540.1"/>
    </source>
</evidence>